<name>A0ABY4Z0K6_9MICO</name>
<accession>A0ABY4Z0K6</accession>
<gene>
    <name evidence="1" type="ORF">NF556_10575</name>
</gene>
<organism evidence="1 2">
    <name type="scientific">Ornithinimicrobium faecis</name>
    <dbReference type="NCBI Taxonomy" id="2934158"/>
    <lineage>
        <taxon>Bacteria</taxon>
        <taxon>Bacillati</taxon>
        <taxon>Actinomycetota</taxon>
        <taxon>Actinomycetes</taxon>
        <taxon>Micrococcales</taxon>
        <taxon>Ornithinimicrobiaceae</taxon>
        <taxon>Ornithinimicrobium</taxon>
    </lineage>
</organism>
<dbReference type="RefSeq" id="WP_252595622.1">
    <property type="nucleotide sequence ID" value="NZ_CP099489.1"/>
</dbReference>
<sequence>MDVKGCLGLQGLDAELGVLSLPPGTEPIEGGARLPDGRELVLGDDDAFVPGMWMGPEDPGYPEDDYDCLGGAIVLVFAPRP</sequence>
<protein>
    <submittedName>
        <fullName evidence="1">Uncharacterized protein</fullName>
    </submittedName>
</protein>
<proteinExistence type="predicted"/>
<dbReference type="EMBL" id="CP099489">
    <property type="protein sequence ID" value="USQ82055.1"/>
    <property type="molecule type" value="Genomic_DNA"/>
</dbReference>
<reference evidence="1" key="1">
    <citation type="submission" date="2022-06" db="EMBL/GenBank/DDBJ databases">
        <title>Ornithinimicrobium HY1793.</title>
        <authorList>
            <person name="Huang Y."/>
        </authorList>
    </citation>
    <scope>NUCLEOTIDE SEQUENCE</scope>
    <source>
        <strain evidence="1">HY1793</strain>
    </source>
</reference>
<evidence type="ECO:0000313" key="2">
    <source>
        <dbReference type="Proteomes" id="UP001056455"/>
    </source>
</evidence>
<dbReference type="Proteomes" id="UP001056455">
    <property type="component" value="Chromosome"/>
</dbReference>
<keyword evidence="2" id="KW-1185">Reference proteome</keyword>
<evidence type="ECO:0000313" key="1">
    <source>
        <dbReference type="EMBL" id="USQ82055.1"/>
    </source>
</evidence>